<dbReference type="InterPro" id="IPR006180">
    <property type="entry name" value="3-OHacyl-CoA_DH_CS"/>
</dbReference>
<evidence type="ECO:0000313" key="4">
    <source>
        <dbReference type="EMBL" id="AVX05467.1"/>
    </source>
</evidence>
<evidence type="ECO:0000259" key="3">
    <source>
        <dbReference type="Pfam" id="PF02737"/>
    </source>
</evidence>
<feature type="domain" description="3-hydroxyacyl-CoA dehydrogenase C-terminal" evidence="2">
    <location>
        <begin position="187"/>
        <end position="282"/>
    </location>
</feature>
<dbReference type="Pfam" id="PF00725">
    <property type="entry name" value="3HCDH"/>
    <property type="match status" value="2"/>
</dbReference>
<dbReference type="InterPro" id="IPR008927">
    <property type="entry name" value="6-PGluconate_DH-like_C_sf"/>
</dbReference>
<dbReference type="STRING" id="1122213.GCA_000423365_00600"/>
<dbReference type="InterPro" id="IPR006108">
    <property type="entry name" value="3HC_DH_C"/>
</dbReference>
<dbReference type="GO" id="GO:0016616">
    <property type="term" value="F:oxidoreductase activity, acting on the CH-OH group of donors, NAD or NADP as acceptor"/>
    <property type="evidence" value="ECO:0007669"/>
    <property type="project" value="InterPro"/>
</dbReference>
<dbReference type="Pfam" id="PF02737">
    <property type="entry name" value="3HCDH_N"/>
    <property type="match status" value="1"/>
</dbReference>
<feature type="domain" description="3-hydroxyacyl-CoA dehydrogenase NAD binding" evidence="3">
    <location>
        <begin position="6"/>
        <end position="184"/>
    </location>
</feature>
<dbReference type="FunFam" id="3.40.50.720:FF:000009">
    <property type="entry name" value="Fatty oxidation complex, alpha subunit"/>
    <property type="match status" value="1"/>
</dbReference>
<organism evidence="4 5">
    <name type="scientific">Maritalea myrionectae</name>
    <dbReference type="NCBI Taxonomy" id="454601"/>
    <lineage>
        <taxon>Bacteria</taxon>
        <taxon>Pseudomonadati</taxon>
        <taxon>Pseudomonadota</taxon>
        <taxon>Alphaproteobacteria</taxon>
        <taxon>Hyphomicrobiales</taxon>
        <taxon>Devosiaceae</taxon>
        <taxon>Maritalea</taxon>
    </lineage>
</organism>
<dbReference type="InterPro" id="IPR036291">
    <property type="entry name" value="NAD(P)-bd_dom_sf"/>
</dbReference>
<dbReference type="PROSITE" id="PS00067">
    <property type="entry name" value="3HCDH"/>
    <property type="match status" value="1"/>
</dbReference>
<dbReference type="RefSeq" id="WP_117396350.1">
    <property type="nucleotide sequence ID" value="NZ_CP021330.1"/>
</dbReference>
<feature type="domain" description="3-hydroxyacyl-CoA dehydrogenase C-terminal" evidence="2">
    <location>
        <begin position="297"/>
        <end position="371"/>
    </location>
</feature>
<accession>A0A2R4MHB7</accession>
<dbReference type="GO" id="GO:0006631">
    <property type="term" value="P:fatty acid metabolic process"/>
    <property type="evidence" value="ECO:0007669"/>
    <property type="project" value="InterPro"/>
</dbReference>
<proteinExistence type="predicted"/>
<dbReference type="KEGG" id="mmyr:MXMO3_02959"/>
<name>A0A2R4MHB7_9HYPH</name>
<dbReference type="PANTHER" id="PTHR48075:SF5">
    <property type="entry name" value="3-HYDROXYBUTYRYL-COA DEHYDROGENASE"/>
    <property type="match status" value="1"/>
</dbReference>
<evidence type="ECO:0000256" key="1">
    <source>
        <dbReference type="ARBA" id="ARBA00023002"/>
    </source>
</evidence>
<evidence type="ECO:0000313" key="5">
    <source>
        <dbReference type="Proteomes" id="UP000258927"/>
    </source>
</evidence>
<dbReference type="EMBL" id="CP021330">
    <property type="protein sequence ID" value="AVX05467.1"/>
    <property type="molecule type" value="Genomic_DNA"/>
</dbReference>
<dbReference type="Gene3D" id="3.40.50.720">
    <property type="entry name" value="NAD(P)-binding Rossmann-like Domain"/>
    <property type="match status" value="1"/>
</dbReference>
<keyword evidence="1" id="KW-0560">Oxidoreductase</keyword>
<dbReference type="Proteomes" id="UP000258927">
    <property type="component" value="Chromosome"/>
</dbReference>
<dbReference type="PANTHER" id="PTHR48075">
    <property type="entry name" value="3-HYDROXYACYL-COA DEHYDROGENASE FAMILY PROTEIN"/>
    <property type="match status" value="1"/>
</dbReference>
<sequence>MVELNKIGVVGAGVMGRNIALFFAQSGHQVQLFDVNHDAVTSALDAVGQTLARAVDKGRVSADDAEASKARLSAASELADLADCDLVIEAIVERLDIKQQLFAQLEEVCGAETLLATNTSSLSVADIFADLTHKDRALGLHFFNPAHIMKLVEVITAPPVSQIRCDDLVIYLNQIGKTAIKVKDSPGFIVNRCARPFYGEALAILEEGDFSAHQIDAAMRAQGFRMGSFELIDLVGADINLAASETMAKAFDYNPRYYVFDRLQRQVDEGALGRKSGKGFVTEDVQVDLAEADQQQIAERILATLINEAASAVDDQVAAPQDIDLAMQLGLNFPKGPFAFLAEIGLDRVREILAQLEENAPTYLEGRYRPAAALQGEKFDA</sequence>
<keyword evidence="5" id="KW-1185">Reference proteome</keyword>
<dbReference type="GO" id="GO:0070403">
    <property type="term" value="F:NAD+ binding"/>
    <property type="evidence" value="ECO:0007669"/>
    <property type="project" value="InterPro"/>
</dbReference>
<dbReference type="Gene3D" id="1.10.1040.50">
    <property type="match status" value="1"/>
</dbReference>
<dbReference type="SUPFAM" id="SSF51735">
    <property type="entry name" value="NAD(P)-binding Rossmann-fold domains"/>
    <property type="match status" value="1"/>
</dbReference>
<protein>
    <submittedName>
        <fullName evidence="4">3-hydroxybutyryl-CoA dehydrogenase</fullName>
    </submittedName>
</protein>
<gene>
    <name evidence="4" type="ORF">MXMO3_02959</name>
</gene>
<dbReference type="AlphaFoldDB" id="A0A2R4MHB7"/>
<dbReference type="InterPro" id="IPR006176">
    <property type="entry name" value="3-OHacyl-CoA_DH_NAD-bd"/>
</dbReference>
<dbReference type="SUPFAM" id="SSF48179">
    <property type="entry name" value="6-phosphogluconate dehydrogenase C-terminal domain-like"/>
    <property type="match status" value="2"/>
</dbReference>
<evidence type="ECO:0000259" key="2">
    <source>
        <dbReference type="Pfam" id="PF00725"/>
    </source>
</evidence>
<reference evidence="4 5" key="1">
    <citation type="submission" date="2017-05" db="EMBL/GenBank/DDBJ databases">
        <title>Genome Analysis of Maritalea myrionectae HL2708#5.</title>
        <authorList>
            <consortium name="Cotde Inc.-PKNU"/>
            <person name="Jang D."/>
            <person name="Oh H.-M."/>
        </authorList>
    </citation>
    <scope>NUCLEOTIDE SEQUENCE [LARGE SCALE GENOMIC DNA]</scope>
    <source>
        <strain evidence="4 5">HL2708#5</strain>
    </source>
</reference>